<dbReference type="OrthoDB" id="3768616at2759"/>
<proteinExistence type="predicted"/>
<evidence type="ECO:0000313" key="1">
    <source>
        <dbReference type="EMBL" id="KAF2017984.1"/>
    </source>
</evidence>
<evidence type="ECO:0000313" key="2">
    <source>
        <dbReference type="Proteomes" id="UP000799778"/>
    </source>
</evidence>
<dbReference type="Proteomes" id="UP000799778">
    <property type="component" value="Unassembled WGS sequence"/>
</dbReference>
<organism evidence="1 2">
    <name type="scientific">Aaosphaeria arxii CBS 175.79</name>
    <dbReference type="NCBI Taxonomy" id="1450172"/>
    <lineage>
        <taxon>Eukaryota</taxon>
        <taxon>Fungi</taxon>
        <taxon>Dikarya</taxon>
        <taxon>Ascomycota</taxon>
        <taxon>Pezizomycotina</taxon>
        <taxon>Dothideomycetes</taxon>
        <taxon>Pleosporomycetidae</taxon>
        <taxon>Pleosporales</taxon>
        <taxon>Pleosporales incertae sedis</taxon>
        <taxon>Aaosphaeria</taxon>
    </lineage>
</organism>
<keyword evidence="2" id="KW-1185">Reference proteome</keyword>
<gene>
    <name evidence="1" type="ORF">BU24DRAFT_162893</name>
</gene>
<protein>
    <submittedName>
        <fullName evidence="1">Uncharacterized protein</fullName>
    </submittedName>
</protein>
<dbReference type="RefSeq" id="XP_033386323.1">
    <property type="nucleotide sequence ID" value="XM_033521399.1"/>
</dbReference>
<dbReference type="AlphaFoldDB" id="A0A6A5Y096"/>
<dbReference type="GeneID" id="54278796"/>
<accession>A0A6A5Y096</accession>
<dbReference type="EMBL" id="ML978068">
    <property type="protein sequence ID" value="KAF2017984.1"/>
    <property type="molecule type" value="Genomic_DNA"/>
</dbReference>
<sequence length="163" mass="18124">MLAWLPCRCCVYEWTVDAADEGREMSNPMEGSCCLSTSRWRLLLVEDAVLKDGRSSTCKIDGRRNDSRANGRGRIVVASAEAVVAVVGQEKRWASASLFYCWVVGFDEGVVVTAARLLLSSIVRWSVRARDGSKKGYYDCGLRLELQEYVDGISTEKDRITGD</sequence>
<reference evidence="1" key="1">
    <citation type="journal article" date="2020" name="Stud. Mycol.">
        <title>101 Dothideomycetes genomes: a test case for predicting lifestyles and emergence of pathogens.</title>
        <authorList>
            <person name="Haridas S."/>
            <person name="Albert R."/>
            <person name="Binder M."/>
            <person name="Bloem J."/>
            <person name="Labutti K."/>
            <person name="Salamov A."/>
            <person name="Andreopoulos B."/>
            <person name="Baker S."/>
            <person name="Barry K."/>
            <person name="Bills G."/>
            <person name="Bluhm B."/>
            <person name="Cannon C."/>
            <person name="Castanera R."/>
            <person name="Culley D."/>
            <person name="Daum C."/>
            <person name="Ezra D."/>
            <person name="Gonzalez J."/>
            <person name="Henrissat B."/>
            <person name="Kuo A."/>
            <person name="Liang C."/>
            <person name="Lipzen A."/>
            <person name="Lutzoni F."/>
            <person name="Magnuson J."/>
            <person name="Mondo S."/>
            <person name="Nolan M."/>
            <person name="Ohm R."/>
            <person name="Pangilinan J."/>
            <person name="Park H.-J."/>
            <person name="Ramirez L."/>
            <person name="Alfaro M."/>
            <person name="Sun H."/>
            <person name="Tritt A."/>
            <person name="Yoshinaga Y."/>
            <person name="Zwiers L.-H."/>
            <person name="Turgeon B."/>
            <person name="Goodwin S."/>
            <person name="Spatafora J."/>
            <person name="Crous P."/>
            <person name="Grigoriev I."/>
        </authorList>
    </citation>
    <scope>NUCLEOTIDE SEQUENCE</scope>
    <source>
        <strain evidence="1">CBS 175.79</strain>
    </source>
</reference>
<name>A0A6A5Y096_9PLEO</name>